<dbReference type="AlphaFoldDB" id="A0A9N9NJI3"/>
<evidence type="ECO:0000313" key="1">
    <source>
        <dbReference type="EMBL" id="CAG8739643.1"/>
    </source>
</evidence>
<comment type="caution">
    <text evidence="1">The sequence shown here is derived from an EMBL/GenBank/DDBJ whole genome shotgun (WGS) entry which is preliminary data.</text>
</comment>
<gene>
    <name evidence="1" type="ORF">FMOSSE_LOCUS16070</name>
</gene>
<accession>A0A9N9NJI3</accession>
<reference evidence="1" key="1">
    <citation type="submission" date="2021-06" db="EMBL/GenBank/DDBJ databases">
        <authorList>
            <person name="Kallberg Y."/>
            <person name="Tangrot J."/>
            <person name="Rosling A."/>
        </authorList>
    </citation>
    <scope>NUCLEOTIDE SEQUENCE</scope>
    <source>
        <strain evidence="1">87-6 pot B 2015</strain>
    </source>
</reference>
<dbReference type="Proteomes" id="UP000789375">
    <property type="component" value="Unassembled WGS sequence"/>
</dbReference>
<feature type="non-terminal residue" evidence="1">
    <location>
        <position position="119"/>
    </location>
</feature>
<organism evidence="1 2">
    <name type="scientific">Funneliformis mosseae</name>
    <name type="common">Endomycorrhizal fungus</name>
    <name type="synonym">Glomus mosseae</name>
    <dbReference type="NCBI Taxonomy" id="27381"/>
    <lineage>
        <taxon>Eukaryota</taxon>
        <taxon>Fungi</taxon>
        <taxon>Fungi incertae sedis</taxon>
        <taxon>Mucoromycota</taxon>
        <taxon>Glomeromycotina</taxon>
        <taxon>Glomeromycetes</taxon>
        <taxon>Glomerales</taxon>
        <taxon>Glomeraceae</taxon>
        <taxon>Funneliformis</taxon>
    </lineage>
</organism>
<proteinExistence type="predicted"/>
<keyword evidence="2" id="KW-1185">Reference proteome</keyword>
<sequence>ELVEETDKNPDAVEVDDDSNVTLNTNKGKGKNILKCLYNDKKIKEGDEIKYGKDHICFLTLINSIPCIMYNEIVHYSIDAFLQEYLKDILDRDLAINSYCSERCLFSIRGIKYNDLKDM</sequence>
<name>A0A9N9NJI3_FUNMO</name>
<evidence type="ECO:0000313" key="2">
    <source>
        <dbReference type="Proteomes" id="UP000789375"/>
    </source>
</evidence>
<dbReference type="EMBL" id="CAJVPP010020112">
    <property type="protein sequence ID" value="CAG8739643.1"/>
    <property type="molecule type" value="Genomic_DNA"/>
</dbReference>
<protein>
    <submittedName>
        <fullName evidence="1">14810_t:CDS:1</fullName>
    </submittedName>
</protein>